<name>A0A7S2U9A0_9STRA</name>
<feature type="region of interest" description="Disordered" evidence="1">
    <location>
        <begin position="82"/>
        <end position="153"/>
    </location>
</feature>
<dbReference type="Pfam" id="PF03457">
    <property type="entry name" value="HA"/>
    <property type="match status" value="2"/>
</dbReference>
<dbReference type="AlphaFoldDB" id="A0A7S2U9A0"/>
<protein>
    <recommendedName>
        <fullName evidence="2">Helicase-associated domain-containing protein</fullName>
    </recommendedName>
</protein>
<dbReference type="Gene3D" id="6.10.140.530">
    <property type="match status" value="2"/>
</dbReference>
<feature type="compositionally biased region" description="Basic and acidic residues" evidence="1">
    <location>
        <begin position="85"/>
        <end position="99"/>
    </location>
</feature>
<organism evidence="3">
    <name type="scientific">Attheya septentrionalis</name>
    <dbReference type="NCBI Taxonomy" id="420275"/>
    <lineage>
        <taxon>Eukaryota</taxon>
        <taxon>Sar</taxon>
        <taxon>Stramenopiles</taxon>
        <taxon>Ochrophyta</taxon>
        <taxon>Bacillariophyta</taxon>
        <taxon>Coscinodiscophyceae</taxon>
        <taxon>Chaetocerotophycidae</taxon>
        <taxon>Chaetocerotales</taxon>
        <taxon>Attheyaceae</taxon>
        <taxon>Attheya</taxon>
    </lineage>
</organism>
<feature type="domain" description="Helicase-associated" evidence="2">
    <location>
        <begin position="327"/>
        <end position="397"/>
    </location>
</feature>
<evidence type="ECO:0000259" key="2">
    <source>
        <dbReference type="Pfam" id="PF03457"/>
    </source>
</evidence>
<dbReference type="PANTHER" id="PTHR33418:SF1">
    <property type="entry name" value="HELICASE-ASSOCIATED DOMAIN-CONTAINING PROTEIN"/>
    <property type="match status" value="1"/>
</dbReference>
<sequence length="414" mass="46825">MTYYAIRNAPQCPNGAILFHTEDCRLLTENSEAWVEFDNVQDAATYILQGHAAQQSKVTNASSSIGASASIGTSVTAGDAPCAAAEEKTNGEAVEKEIAIRSSPKKRKRALPQQKKVGEDENEKDGEDAKKRKEARPRKDSPPSEAGDGIRKIGDEHPLQKKLNDHFDSMLDALVQFKAENGHCNVPQGRYGKLSSWVNAQRKQYKWLKDSNPSGKNSSMTAKRMQQLVDVGFEFTLRKWTGRNLFFEEHLDQLKAFRVETQQLEGIIELRTVVATATCKSLTGWIESQLQMEAKRQKGINSTSLTDERHQQIEELGFIFPSTTKTDDHFDERFEELRYYKEEQGDCLVPKVHPGGLGMWVGNQRKRFLRIVETCGGDEEAAASSDEKIRRLKDFGFVFSVRHRRWRKKPEGVD</sequence>
<dbReference type="InterPro" id="IPR005114">
    <property type="entry name" value="Helicase_assoc"/>
</dbReference>
<evidence type="ECO:0000313" key="3">
    <source>
        <dbReference type="EMBL" id="CAD9810679.1"/>
    </source>
</evidence>
<reference evidence="3" key="1">
    <citation type="submission" date="2021-01" db="EMBL/GenBank/DDBJ databases">
        <authorList>
            <person name="Corre E."/>
            <person name="Pelletier E."/>
            <person name="Niang G."/>
            <person name="Scheremetjew M."/>
            <person name="Finn R."/>
            <person name="Kale V."/>
            <person name="Holt S."/>
            <person name="Cochrane G."/>
            <person name="Meng A."/>
            <person name="Brown T."/>
            <person name="Cohen L."/>
        </authorList>
    </citation>
    <scope>NUCLEOTIDE SEQUENCE</scope>
    <source>
        <strain evidence="3">CCMP2084</strain>
    </source>
</reference>
<dbReference type="EMBL" id="HBHQ01003767">
    <property type="protein sequence ID" value="CAD9810679.1"/>
    <property type="molecule type" value="Transcribed_RNA"/>
</dbReference>
<dbReference type="PANTHER" id="PTHR33418">
    <property type="entry name" value="HELICASE-ASSOCIATED"/>
    <property type="match status" value="1"/>
</dbReference>
<accession>A0A7S2U9A0</accession>
<feature type="domain" description="Helicase-associated" evidence="2">
    <location>
        <begin position="165"/>
        <end position="233"/>
    </location>
</feature>
<gene>
    <name evidence="3" type="ORF">ASEP1449_LOCUS2502</name>
</gene>
<feature type="compositionally biased region" description="Basic and acidic residues" evidence="1">
    <location>
        <begin position="127"/>
        <end position="153"/>
    </location>
</feature>
<proteinExistence type="predicted"/>
<evidence type="ECO:0000256" key="1">
    <source>
        <dbReference type="SAM" id="MobiDB-lite"/>
    </source>
</evidence>